<keyword evidence="2" id="KW-1185">Reference proteome</keyword>
<accession>A0ABQ4Y4N3</accession>
<gene>
    <name evidence="1" type="ORF">Tco_0705385</name>
</gene>
<comment type="caution">
    <text evidence="1">The sequence shown here is derived from an EMBL/GenBank/DDBJ whole genome shotgun (WGS) entry which is preliminary data.</text>
</comment>
<dbReference type="EMBL" id="BQNB010010086">
    <property type="protein sequence ID" value="GJS72544.1"/>
    <property type="molecule type" value="Genomic_DNA"/>
</dbReference>
<reference evidence="1" key="1">
    <citation type="journal article" date="2022" name="Int. J. Mol. Sci.">
        <title>Draft Genome of Tanacetum Coccineum: Genomic Comparison of Closely Related Tanacetum-Family Plants.</title>
        <authorList>
            <person name="Yamashiro T."/>
            <person name="Shiraishi A."/>
            <person name="Nakayama K."/>
            <person name="Satake H."/>
        </authorList>
    </citation>
    <scope>NUCLEOTIDE SEQUENCE</scope>
</reference>
<name>A0ABQ4Y4N3_9ASTR</name>
<dbReference type="Proteomes" id="UP001151760">
    <property type="component" value="Unassembled WGS sequence"/>
</dbReference>
<reference evidence="1" key="2">
    <citation type="submission" date="2022-01" db="EMBL/GenBank/DDBJ databases">
        <authorList>
            <person name="Yamashiro T."/>
            <person name="Shiraishi A."/>
            <person name="Satake H."/>
            <person name="Nakayama K."/>
        </authorList>
    </citation>
    <scope>NUCLEOTIDE SEQUENCE</scope>
</reference>
<sequence length="199" mass="21855">MDSRFWFGIVGSDDVLFVVKFPRLFRIGPETKEASVAVKLSAPIDISFRRNARGGIEEHLLADLTSLMDSVTLSNSGDRWVCDLVSDGNFRVKEIVNSSLGGSRQIVYDSSYLIRSASLLSRLLSVFSVCEEDVCHSSSVVIWAQLVLAHMQYGGGLDPHDWSSFQEWQSWFFDSSSPIRSIAYVGGSCSSILGGLSGT</sequence>
<evidence type="ECO:0000313" key="2">
    <source>
        <dbReference type="Proteomes" id="UP001151760"/>
    </source>
</evidence>
<protein>
    <submittedName>
        <fullName evidence="1">Uncharacterized protein</fullName>
    </submittedName>
</protein>
<evidence type="ECO:0000313" key="1">
    <source>
        <dbReference type="EMBL" id="GJS72544.1"/>
    </source>
</evidence>
<organism evidence="1 2">
    <name type="scientific">Tanacetum coccineum</name>
    <dbReference type="NCBI Taxonomy" id="301880"/>
    <lineage>
        <taxon>Eukaryota</taxon>
        <taxon>Viridiplantae</taxon>
        <taxon>Streptophyta</taxon>
        <taxon>Embryophyta</taxon>
        <taxon>Tracheophyta</taxon>
        <taxon>Spermatophyta</taxon>
        <taxon>Magnoliopsida</taxon>
        <taxon>eudicotyledons</taxon>
        <taxon>Gunneridae</taxon>
        <taxon>Pentapetalae</taxon>
        <taxon>asterids</taxon>
        <taxon>campanulids</taxon>
        <taxon>Asterales</taxon>
        <taxon>Asteraceae</taxon>
        <taxon>Asteroideae</taxon>
        <taxon>Anthemideae</taxon>
        <taxon>Anthemidinae</taxon>
        <taxon>Tanacetum</taxon>
    </lineage>
</organism>
<proteinExistence type="predicted"/>